<dbReference type="RefSeq" id="WP_213216659.1">
    <property type="nucleotide sequence ID" value="NZ_QTKU01000003.1"/>
</dbReference>
<protein>
    <submittedName>
        <fullName evidence="2">Uncharacterized protein</fullName>
    </submittedName>
</protein>
<name>A0A944GU69_9HYPH</name>
<evidence type="ECO:0000256" key="1">
    <source>
        <dbReference type="SAM" id="MobiDB-lite"/>
    </source>
</evidence>
<organism evidence="2 3">
    <name type="scientific">Roseibium polysiphoniae</name>
    <dbReference type="NCBI Taxonomy" id="2571221"/>
    <lineage>
        <taxon>Bacteria</taxon>
        <taxon>Pseudomonadati</taxon>
        <taxon>Pseudomonadota</taxon>
        <taxon>Alphaproteobacteria</taxon>
        <taxon>Hyphomicrobiales</taxon>
        <taxon>Stappiaceae</taxon>
        <taxon>Roseibium</taxon>
    </lineage>
</organism>
<evidence type="ECO:0000313" key="3">
    <source>
        <dbReference type="Proteomes" id="UP000705379"/>
    </source>
</evidence>
<gene>
    <name evidence="2" type="ORF">DYI23_13510</name>
</gene>
<comment type="caution">
    <text evidence="2">The sequence shown here is derived from an EMBL/GenBank/DDBJ whole genome shotgun (WGS) entry which is preliminary data.</text>
</comment>
<evidence type="ECO:0000313" key="2">
    <source>
        <dbReference type="EMBL" id="MBS8261235.1"/>
    </source>
</evidence>
<dbReference type="AlphaFoldDB" id="A0A944GU69"/>
<reference evidence="2" key="1">
    <citation type="submission" date="2018-08" db="EMBL/GenBank/DDBJ databases">
        <authorList>
            <person name="Jin W."/>
            <person name="Wang H."/>
            <person name="Yang Y."/>
            <person name="Li M."/>
            <person name="Liu J."/>
        </authorList>
    </citation>
    <scope>NUCLEOTIDE SEQUENCE</scope>
    <source>
        <strain evidence="2">AESS21</strain>
    </source>
</reference>
<dbReference type="Proteomes" id="UP000705379">
    <property type="component" value="Unassembled WGS sequence"/>
</dbReference>
<sequence length="125" mass="12988">MLRQERHPLAILAMLALGLRVTVIMVGLAISPGVAGEGLGILCQTSSLEDGRQLPLGGQHDPAHCICGAGCSHIGQFSATPQGAAYAFKAADNRFSPRPGSPDQFGSSTRPWTAGPIRAPPFVLT</sequence>
<feature type="region of interest" description="Disordered" evidence="1">
    <location>
        <begin position="95"/>
        <end position="125"/>
    </location>
</feature>
<proteinExistence type="predicted"/>
<reference evidence="2" key="2">
    <citation type="journal article" date="2021" name="Microorganisms">
        <title>Bacterial Dimethylsulfoniopropionate Biosynthesis in the East China Sea.</title>
        <authorList>
            <person name="Liu J."/>
            <person name="Zhang Y."/>
            <person name="Liu J."/>
            <person name="Zhong H."/>
            <person name="Williams B.T."/>
            <person name="Zheng Y."/>
            <person name="Curson A.R.J."/>
            <person name="Sun C."/>
            <person name="Sun H."/>
            <person name="Song D."/>
            <person name="Wagner Mackenzie B."/>
            <person name="Bermejo Martinez A."/>
            <person name="Todd J.D."/>
            <person name="Zhang X.H."/>
        </authorList>
    </citation>
    <scope>NUCLEOTIDE SEQUENCE</scope>
    <source>
        <strain evidence="2">AESS21</strain>
    </source>
</reference>
<accession>A0A944GU69</accession>
<dbReference type="EMBL" id="QTKU01000003">
    <property type="protein sequence ID" value="MBS8261235.1"/>
    <property type="molecule type" value="Genomic_DNA"/>
</dbReference>